<dbReference type="InterPro" id="IPR025996">
    <property type="entry name" value="MT1864/Rv1816-like_C"/>
</dbReference>
<dbReference type="InterPro" id="IPR001647">
    <property type="entry name" value="HTH_TetR"/>
</dbReference>
<keyword evidence="3" id="KW-0804">Transcription</keyword>
<dbReference type="PANTHER" id="PTHR30055">
    <property type="entry name" value="HTH-TYPE TRANSCRIPTIONAL REGULATOR RUTR"/>
    <property type="match status" value="1"/>
</dbReference>
<keyword evidence="1" id="KW-0805">Transcription regulation</keyword>
<evidence type="ECO:0000313" key="7">
    <source>
        <dbReference type="Proteomes" id="UP001597145"/>
    </source>
</evidence>
<feature type="domain" description="HTH tetR-type" evidence="5">
    <location>
        <begin position="12"/>
        <end position="72"/>
    </location>
</feature>
<evidence type="ECO:0000256" key="4">
    <source>
        <dbReference type="PROSITE-ProRule" id="PRU00335"/>
    </source>
</evidence>
<dbReference type="PRINTS" id="PR00455">
    <property type="entry name" value="HTHTETR"/>
</dbReference>
<proteinExistence type="predicted"/>
<dbReference type="InterPro" id="IPR009057">
    <property type="entry name" value="Homeodomain-like_sf"/>
</dbReference>
<comment type="caution">
    <text evidence="6">The sequence shown here is derived from an EMBL/GenBank/DDBJ whole genome shotgun (WGS) entry which is preliminary data.</text>
</comment>
<dbReference type="InterPro" id="IPR050109">
    <property type="entry name" value="HTH-type_TetR-like_transc_reg"/>
</dbReference>
<dbReference type="PANTHER" id="PTHR30055:SF234">
    <property type="entry name" value="HTH-TYPE TRANSCRIPTIONAL REGULATOR BETI"/>
    <property type="match status" value="1"/>
</dbReference>
<evidence type="ECO:0000259" key="5">
    <source>
        <dbReference type="PROSITE" id="PS50977"/>
    </source>
</evidence>
<evidence type="ECO:0000256" key="3">
    <source>
        <dbReference type="ARBA" id="ARBA00023163"/>
    </source>
</evidence>
<sequence>MSVQQRRERERARRHDLIVSAARELAEAEGWDAVTTRRLSEKIEYSQPVLYSHFSGKDAIAAAVALEGFAELADALASARTGAGAPREALARVFAAYAAFAYANPALYDAMFTLATDLPFAQPTTPAPLQAAFTQFYEVLAPLVGDREAGTFTEVAWSALHGLVTLERGGRLSVGRRDERLELLVEQFLIPLG</sequence>
<protein>
    <submittedName>
        <fullName evidence="6">TetR/AcrR family transcriptional regulator</fullName>
    </submittedName>
</protein>
<keyword evidence="2 4" id="KW-0238">DNA-binding</keyword>
<organism evidence="6 7">
    <name type="scientific">Pseudonocardia aurantiaca</name>
    <dbReference type="NCBI Taxonomy" id="75290"/>
    <lineage>
        <taxon>Bacteria</taxon>
        <taxon>Bacillati</taxon>
        <taxon>Actinomycetota</taxon>
        <taxon>Actinomycetes</taxon>
        <taxon>Pseudonocardiales</taxon>
        <taxon>Pseudonocardiaceae</taxon>
        <taxon>Pseudonocardia</taxon>
    </lineage>
</organism>
<gene>
    <name evidence="6" type="ORF">ACFSCY_08140</name>
</gene>
<keyword evidence="7" id="KW-1185">Reference proteome</keyword>
<feature type="DNA-binding region" description="H-T-H motif" evidence="4">
    <location>
        <begin position="35"/>
        <end position="54"/>
    </location>
</feature>
<dbReference type="Gene3D" id="1.10.357.10">
    <property type="entry name" value="Tetracycline Repressor, domain 2"/>
    <property type="match status" value="1"/>
</dbReference>
<accession>A0ABW4FGL4</accession>
<dbReference type="PROSITE" id="PS50977">
    <property type="entry name" value="HTH_TETR_2"/>
    <property type="match status" value="1"/>
</dbReference>
<evidence type="ECO:0000256" key="1">
    <source>
        <dbReference type="ARBA" id="ARBA00023015"/>
    </source>
</evidence>
<dbReference type="Pfam" id="PF00440">
    <property type="entry name" value="TetR_N"/>
    <property type="match status" value="1"/>
</dbReference>
<evidence type="ECO:0000256" key="2">
    <source>
        <dbReference type="ARBA" id="ARBA00023125"/>
    </source>
</evidence>
<evidence type="ECO:0000313" key="6">
    <source>
        <dbReference type="EMBL" id="MFD1529412.1"/>
    </source>
</evidence>
<dbReference type="RefSeq" id="WP_343984362.1">
    <property type="nucleotide sequence ID" value="NZ_BAAAJG010000020.1"/>
</dbReference>
<dbReference type="EMBL" id="JBHUCP010000005">
    <property type="protein sequence ID" value="MFD1529412.1"/>
    <property type="molecule type" value="Genomic_DNA"/>
</dbReference>
<dbReference type="SUPFAM" id="SSF46689">
    <property type="entry name" value="Homeodomain-like"/>
    <property type="match status" value="1"/>
</dbReference>
<dbReference type="Proteomes" id="UP001597145">
    <property type="component" value="Unassembled WGS sequence"/>
</dbReference>
<name>A0ABW4FGL4_9PSEU</name>
<dbReference type="SUPFAM" id="SSF48498">
    <property type="entry name" value="Tetracyclin repressor-like, C-terminal domain"/>
    <property type="match status" value="1"/>
</dbReference>
<dbReference type="InterPro" id="IPR036271">
    <property type="entry name" value="Tet_transcr_reg_TetR-rel_C_sf"/>
</dbReference>
<dbReference type="Pfam" id="PF13305">
    <property type="entry name" value="TetR_C_33"/>
    <property type="match status" value="1"/>
</dbReference>
<reference evidence="7" key="1">
    <citation type="journal article" date="2019" name="Int. J. Syst. Evol. Microbiol.">
        <title>The Global Catalogue of Microorganisms (GCM) 10K type strain sequencing project: providing services to taxonomists for standard genome sequencing and annotation.</title>
        <authorList>
            <consortium name="The Broad Institute Genomics Platform"/>
            <consortium name="The Broad Institute Genome Sequencing Center for Infectious Disease"/>
            <person name="Wu L."/>
            <person name="Ma J."/>
        </authorList>
    </citation>
    <scope>NUCLEOTIDE SEQUENCE [LARGE SCALE GENOMIC DNA]</scope>
    <source>
        <strain evidence="7">JCM 12165</strain>
    </source>
</reference>